<dbReference type="STRING" id="1142394.PSMK_06440"/>
<accession>I0IC15</accession>
<dbReference type="RefSeq" id="WP_014436023.1">
    <property type="nucleotide sequence ID" value="NC_017080.1"/>
</dbReference>
<keyword evidence="1" id="KW-0732">Signal</keyword>
<dbReference type="OrthoDB" id="238314at2"/>
<evidence type="ECO:0000313" key="4">
    <source>
        <dbReference type="Proteomes" id="UP000007881"/>
    </source>
</evidence>
<dbReference type="InterPro" id="IPR039448">
    <property type="entry name" value="Beta_helix"/>
</dbReference>
<evidence type="ECO:0000313" key="3">
    <source>
        <dbReference type="EMBL" id="BAM02803.1"/>
    </source>
</evidence>
<proteinExistence type="predicted"/>
<dbReference type="AlphaFoldDB" id="I0IC15"/>
<dbReference type="Gene3D" id="2.160.20.10">
    <property type="entry name" value="Single-stranded right-handed beta-helix, Pectin lyase-like"/>
    <property type="match status" value="1"/>
</dbReference>
<gene>
    <name evidence="3" type="ordered locus">PSMK_06440</name>
</gene>
<dbReference type="SUPFAM" id="SSF51126">
    <property type="entry name" value="Pectin lyase-like"/>
    <property type="match status" value="1"/>
</dbReference>
<dbReference type="EMBL" id="AP012338">
    <property type="protein sequence ID" value="BAM02803.1"/>
    <property type="molecule type" value="Genomic_DNA"/>
</dbReference>
<name>I0IC15_PHYMF</name>
<evidence type="ECO:0000256" key="1">
    <source>
        <dbReference type="SAM" id="SignalP"/>
    </source>
</evidence>
<feature type="chain" id="PRO_5003629094" description="Right handed beta helix domain-containing protein" evidence="1">
    <location>
        <begin position="22"/>
        <end position="515"/>
    </location>
</feature>
<dbReference type="InterPro" id="IPR011050">
    <property type="entry name" value="Pectin_lyase_fold/virulence"/>
</dbReference>
<reference evidence="3 4" key="1">
    <citation type="submission" date="2012-02" db="EMBL/GenBank/DDBJ databases">
        <title>Complete genome sequence of Phycisphaera mikurensis NBRC 102666.</title>
        <authorList>
            <person name="Ankai A."/>
            <person name="Hosoyama A."/>
            <person name="Terui Y."/>
            <person name="Sekine M."/>
            <person name="Fukai R."/>
            <person name="Kato Y."/>
            <person name="Nakamura S."/>
            <person name="Yamada-Narita S."/>
            <person name="Kawakoshi A."/>
            <person name="Fukunaga Y."/>
            <person name="Yamazaki S."/>
            <person name="Fujita N."/>
        </authorList>
    </citation>
    <scope>NUCLEOTIDE SEQUENCE [LARGE SCALE GENOMIC DNA]</scope>
    <source>
        <strain evidence="4">NBRC 102666 / KCTC 22515 / FYK2301M01</strain>
    </source>
</reference>
<keyword evidence="4" id="KW-1185">Reference proteome</keyword>
<dbReference type="eggNOG" id="COG3420">
    <property type="taxonomic scope" value="Bacteria"/>
</dbReference>
<dbReference type="HOGENOM" id="CLU_528791_0_0_0"/>
<dbReference type="InterPro" id="IPR012334">
    <property type="entry name" value="Pectin_lyas_fold"/>
</dbReference>
<evidence type="ECO:0000259" key="2">
    <source>
        <dbReference type="Pfam" id="PF13229"/>
    </source>
</evidence>
<dbReference type="Pfam" id="PF13229">
    <property type="entry name" value="Beta_helix"/>
    <property type="match status" value="1"/>
</dbReference>
<dbReference type="Proteomes" id="UP000007881">
    <property type="component" value="Chromosome"/>
</dbReference>
<dbReference type="KEGG" id="phm:PSMK_06440"/>
<organism evidence="3 4">
    <name type="scientific">Phycisphaera mikurensis (strain NBRC 102666 / KCTC 22515 / FYK2301M01)</name>
    <dbReference type="NCBI Taxonomy" id="1142394"/>
    <lineage>
        <taxon>Bacteria</taxon>
        <taxon>Pseudomonadati</taxon>
        <taxon>Planctomycetota</taxon>
        <taxon>Phycisphaerae</taxon>
        <taxon>Phycisphaerales</taxon>
        <taxon>Phycisphaeraceae</taxon>
        <taxon>Phycisphaera</taxon>
    </lineage>
</organism>
<feature type="signal peptide" evidence="1">
    <location>
        <begin position="1"/>
        <end position="21"/>
    </location>
</feature>
<sequence>MLSARVRSGATRLLRIGAAVAAVAAAPVAAQPVSTVAGLRAAVAAASDGDVVELAAGDYTLASSLQIRSGVTLRGAGTGRTTLRAADGWRPAFGGSLDDGTNFRRLDPSAYLIDLGRGVSDGARIEGMTLTGANLHGAVAGVATDRLAFEDLEVRDFGWSGIRLFISNDSVFRGNAFHNAGGRAGGPGVKSGPTGGALNLTYLKTSEIANNRITRDPGSDNVFGVKGREFRDVDVHHNTIDTNFAIELPFENDERVTIRHNFLDGTVSLPKFGGGRENIGPEGSDSAFEIHHNVLTRAYSIEGTRNNLDVHHNLFSIDPDDDGGNLMSSFGGGFKGVVGGPVSFRDNLIDNPGRGIFWSDEPHDNFEFIRNHVRLDESEPNPFGTGLFGFRVSQDDGEGGRSETDFSTLTLADNLFEVLGGEDATRELFRNPQSFAARVENNDFDGITFTAAPENFDFAAFNPDTGAARGPSGPLVFHAGVGGEYAVDGFSFTLVPEPAAAALVLAPLLALRRRR</sequence>
<protein>
    <recommendedName>
        <fullName evidence="2">Right handed beta helix domain-containing protein</fullName>
    </recommendedName>
</protein>
<feature type="domain" description="Right handed beta helix" evidence="2">
    <location>
        <begin position="122"/>
        <end position="266"/>
    </location>
</feature>